<dbReference type="SUPFAM" id="SSF48576">
    <property type="entry name" value="Terpenoid synthases"/>
    <property type="match status" value="1"/>
</dbReference>
<evidence type="ECO:0000256" key="4">
    <source>
        <dbReference type="ARBA" id="ARBA00022723"/>
    </source>
</evidence>
<dbReference type="EMBL" id="CP003235">
    <property type="protein sequence ID" value="AFC29894.1"/>
    <property type="molecule type" value="Genomic_DNA"/>
</dbReference>
<evidence type="ECO:0000256" key="6">
    <source>
        <dbReference type="RuleBase" id="RU004466"/>
    </source>
</evidence>
<dbReference type="Proteomes" id="UP000007523">
    <property type="component" value="Chromosome"/>
</dbReference>
<sequence>MSSTGDGGRLNRGTAGVTASDRTIKHSTGDGMKLLELYAKMKKDISYIEKELERSIDVDHPMLREASLHLLKAGGKRIRPVFVLLGAKFGTYDLAKIKHVAVPLELIHMASLVHDDVIDDANTRRGQLTVRSKWDNRIAMYTGDYIFAKALSIVTKLPDPAIHQVMSKALVEMSIGEMEQIRFFFHAEQSVRDYLLRIKRKTALLLAVSCQLGAMAAGAAERDARRLYNFGYYAGMAFQIRDDLLDICGTEKEIGKPPGSDIKQGNITIPVIFALRNPALRPYLLDELARIEACDGQTDVRGFLDIIRGSTGIAEAERMASTYIDKAIRVLEGLPDIQAKKDLVSFAHFVGNRSY</sequence>
<name>H6NAG9_9BACL</name>
<reference evidence="8 9" key="1">
    <citation type="journal article" date="2012" name="J. Bacteriol.">
        <title>Complete Genome Sequence of Paenibacillus mucilaginosus 3016, a Bacterium Functional as Microbial Fertilizer.</title>
        <authorList>
            <person name="Ma M."/>
            <person name="Wang Z."/>
            <person name="Li L."/>
            <person name="Jiang X."/>
            <person name="Guan D."/>
            <person name="Cao F."/>
            <person name="Chen H."/>
            <person name="Wang X."/>
            <person name="Shen D."/>
            <person name="Du B."/>
            <person name="Li J."/>
        </authorList>
    </citation>
    <scope>NUCLEOTIDE SEQUENCE [LARGE SCALE GENOMIC DNA]</scope>
    <source>
        <strain evidence="8 9">3016</strain>
    </source>
</reference>
<evidence type="ECO:0000313" key="8">
    <source>
        <dbReference type="EMBL" id="AFC29894.1"/>
    </source>
</evidence>
<organism evidence="8 9">
    <name type="scientific">Paenibacillus mucilaginosus 3016</name>
    <dbReference type="NCBI Taxonomy" id="1116391"/>
    <lineage>
        <taxon>Bacteria</taxon>
        <taxon>Bacillati</taxon>
        <taxon>Bacillota</taxon>
        <taxon>Bacilli</taxon>
        <taxon>Bacillales</taxon>
        <taxon>Paenibacillaceae</taxon>
        <taxon>Paenibacillus</taxon>
    </lineage>
</organism>
<keyword evidence="5" id="KW-0460">Magnesium</keyword>
<dbReference type="InterPro" id="IPR000092">
    <property type="entry name" value="Polyprenyl_synt"/>
</dbReference>
<dbReference type="GO" id="GO:0008299">
    <property type="term" value="P:isoprenoid biosynthetic process"/>
    <property type="evidence" value="ECO:0007669"/>
    <property type="project" value="InterPro"/>
</dbReference>
<accession>H6NAG9</accession>
<comment type="similarity">
    <text evidence="2 6">Belongs to the FPP/GGPP synthase family.</text>
</comment>
<keyword evidence="3 6" id="KW-0808">Transferase</keyword>
<dbReference type="InterPro" id="IPR008949">
    <property type="entry name" value="Isoprenoid_synthase_dom_sf"/>
</dbReference>
<evidence type="ECO:0000256" key="1">
    <source>
        <dbReference type="ARBA" id="ARBA00001946"/>
    </source>
</evidence>
<dbReference type="PANTHER" id="PTHR12001:SF69">
    <property type="entry name" value="ALL TRANS-POLYPRENYL-DIPHOSPHATE SYNTHASE PDSS1"/>
    <property type="match status" value="1"/>
</dbReference>
<protein>
    <submittedName>
        <fullName evidence="8">Trans-hexaprenyltranstransferase</fullName>
    </submittedName>
</protein>
<dbReference type="PANTHER" id="PTHR12001">
    <property type="entry name" value="GERANYLGERANYL PYROPHOSPHATE SYNTHASE"/>
    <property type="match status" value="1"/>
</dbReference>
<evidence type="ECO:0000256" key="3">
    <source>
        <dbReference type="ARBA" id="ARBA00022679"/>
    </source>
</evidence>
<dbReference type="KEGG" id="pmq:PM3016_3026"/>
<dbReference type="PROSITE" id="PS00723">
    <property type="entry name" value="POLYPRENYL_SYNTHASE_1"/>
    <property type="match status" value="1"/>
</dbReference>
<dbReference type="InterPro" id="IPR033749">
    <property type="entry name" value="Polyprenyl_synt_CS"/>
</dbReference>
<dbReference type="GO" id="GO:0046872">
    <property type="term" value="F:metal ion binding"/>
    <property type="evidence" value="ECO:0007669"/>
    <property type="project" value="UniProtKB-KW"/>
</dbReference>
<evidence type="ECO:0000313" key="9">
    <source>
        <dbReference type="Proteomes" id="UP000007523"/>
    </source>
</evidence>
<evidence type="ECO:0000256" key="2">
    <source>
        <dbReference type="ARBA" id="ARBA00006706"/>
    </source>
</evidence>
<comment type="cofactor">
    <cofactor evidence="1">
        <name>Mg(2+)</name>
        <dbReference type="ChEBI" id="CHEBI:18420"/>
    </cofactor>
</comment>
<dbReference type="Pfam" id="PF00348">
    <property type="entry name" value="polyprenyl_synt"/>
    <property type="match status" value="1"/>
</dbReference>
<evidence type="ECO:0000256" key="7">
    <source>
        <dbReference type="SAM" id="MobiDB-lite"/>
    </source>
</evidence>
<keyword evidence="9" id="KW-1185">Reference proteome</keyword>
<dbReference type="Gene3D" id="1.10.600.10">
    <property type="entry name" value="Farnesyl Diphosphate Synthase"/>
    <property type="match status" value="1"/>
</dbReference>
<dbReference type="STRING" id="1116391.PM3016_3026"/>
<dbReference type="HOGENOM" id="CLU_014015_2_0_9"/>
<dbReference type="CDD" id="cd00685">
    <property type="entry name" value="Trans_IPPS_HT"/>
    <property type="match status" value="1"/>
</dbReference>
<dbReference type="SFLD" id="SFLDS00005">
    <property type="entry name" value="Isoprenoid_Synthase_Type_I"/>
    <property type="match status" value="1"/>
</dbReference>
<dbReference type="AlphaFoldDB" id="H6NAG9"/>
<gene>
    <name evidence="8" type="ORF">PM3016_3026</name>
</gene>
<feature type="region of interest" description="Disordered" evidence="7">
    <location>
        <begin position="1"/>
        <end position="24"/>
    </location>
</feature>
<evidence type="ECO:0000256" key="5">
    <source>
        <dbReference type="ARBA" id="ARBA00022842"/>
    </source>
</evidence>
<dbReference type="GO" id="GO:0004659">
    <property type="term" value="F:prenyltransferase activity"/>
    <property type="evidence" value="ECO:0007669"/>
    <property type="project" value="InterPro"/>
</dbReference>
<proteinExistence type="inferred from homology"/>
<keyword evidence="4" id="KW-0479">Metal-binding</keyword>
<feature type="compositionally biased region" description="Gly residues" evidence="7">
    <location>
        <begin position="1"/>
        <end position="10"/>
    </location>
</feature>